<evidence type="ECO:0008006" key="5">
    <source>
        <dbReference type="Google" id="ProtNLM"/>
    </source>
</evidence>
<dbReference type="InterPro" id="IPR017853">
    <property type="entry name" value="GH"/>
</dbReference>
<dbReference type="Pfam" id="PF19200">
    <property type="entry name" value="MupG_N"/>
    <property type="match status" value="1"/>
</dbReference>
<dbReference type="AlphaFoldDB" id="A0A0R2IQE3"/>
<dbReference type="InterPro" id="IPR013785">
    <property type="entry name" value="Aldolase_TIM"/>
</dbReference>
<evidence type="ECO:0000259" key="1">
    <source>
        <dbReference type="Pfam" id="PF05913"/>
    </source>
</evidence>
<proteinExistence type="predicted"/>
<name>A0A0R2IQE3_9LACO</name>
<evidence type="ECO:0000313" key="4">
    <source>
        <dbReference type="Proteomes" id="UP000051568"/>
    </source>
</evidence>
<dbReference type="InterPro" id="IPR008589">
    <property type="entry name" value="MupG"/>
</dbReference>
<organism evidence="3 4">
    <name type="scientific">Pediococcus cellicola</name>
    <dbReference type="NCBI Taxonomy" id="319652"/>
    <lineage>
        <taxon>Bacteria</taxon>
        <taxon>Bacillati</taxon>
        <taxon>Bacillota</taxon>
        <taxon>Bacilli</taxon>
        <taxon>Lactobacillales</taxon>
        <taxon>Lactobacillaceae</taxon>
        <taxon>Pediococcus</taxon>
    </lineage>
</organism>
<dbReference type="Gene3D" id="3.20.20.70">
    <property type="entry name" value="Aldolase class I"/>
    <property type="match status" value="1"/>
</dbReference>
<dbReference type="SUPFAM" id="SSF51445">
    <property type="entry name" value="(Trans)glycosidases"/>
    <property type="match status" value="1"/>
</dbReference>
<comment type="caution">
    <text evidence="3">The sequence shown here is derived from an EMBL/GenBank/DDBJ whole genome shotgun (WGS) entry which is preliminary data.</text>
</comment>
<evidence type="ECO:0000313" key="3">
    <source>
        <dbReference type="EMBL" id="KRN66958.1"/>
    </source>
</evidence>
<keyword evidence="4" id="KW-1185">Reference proteome</keyword>
<feature type="domain" description="6-phospho-N-acetylmuramidase N-terminal" evidence="2">
    <location>
        <begin position="12"/>
        <end position="242"/>
    </location>
</feature>
<dbReference type="PATRIC" id="fig|319652.3.peg.1057"/>
<feature type="domain" description="6-phospho-N-acetylmuramidase C-terminal" evidence="1">
    <location>
        <begin position="256"/>
        <end position="356"/>
    </location>
</feature>
<dbReference type="Gene3D" id="2.40.100.10">
    <property type="entry name" value="Cyclophilin-like"/>
    <property type="match status" value="1"/>
</dbReference>
<gene>
    <name evidence="3" type="ORF">IV80_GL001048</name>
</gene>
<dbReference type="STRING" id="319652.IV80_GL001048"/>
<dbReference type="EMBL" id="JQBR01000003">
    <property type="protein sequence ID" value="KRN66958.1"/>
    <property type="molecule type" value="Genomic_DNA"/>
</dbReference>
<evidence type="ECO:0000259" key="2">
    <source>
        <dbReference type="Pfam" id="PF19200"/>
    </source>
</evidence>
<dbReference type="Proteomes" id="UP000051568">
    <property type="component" value="Unassembled WGS sequence"/>
</dbReference>
<reference evidence="3 4" key="1">
    <citation type="journal article" date="2015" name="Genome Announc.">
        <title>Expanding the biotechnology potential of lactobacilli through comparative genomics of 213 strains and associated genera.</title>
        <authorList>
            <person name="Sun Z."/>
            <person name="Harris H.M."/>
            <person name="McCann A."/>
            <person name="Guo C."/>
            <person name="Argimon S."/>
            <person name="Zhang W."/>
            <person name="Yang X."/>
            <person name="Jeffery I.B."/>
            <person name="Cooney J.C."/>
            <person name="Kagawa T.F."/>
            <person name="Liu W."/>
            <person name="Song Y."/>
            <person name="Salvetti E."/>
            <person name="Wrobel A."/>
            <person name="Rasinkangas P."/>
            <person name="Parkhill J."/>
            <person name="Rea M.C."/>
            <person name="O'Sullivan O."/>
            <person name="Ritari J."/>
            <person name="Douillard F.P."/>
            <person name="Paul Ross R."/>
            <person name="Yang R."/>
            <person name="Briner A.E."/>
            <person name="Felis G.E."/>
            <person name="de Vos W.M."/>
            <person name="Barrangou R."/>
            <person name="Klaenhammer T.R."/>
            <person name="Caufield P.W."/>
            <person name="Cui Y."/>
            <person name="Zhang H."/>
            <person name="O'Toole P.W."/>
        </authorList>
    </citation>
    <scope>NUCLEOTIDE SEQUENCE [LARGE SCALE GENOMIC DNA]</scope>
    <source>
        <strain evidence="3 4">DSM 17757</strain>
    </source>
</reference>
<dbReference type="InterPro" id="IPR043797">
    <property type="entry name" value="MupG_N"/>
</dbReference>
<dbReference type="InterPro" id="IPR029000">
    <property type="entry name" value="Cyclophilin-like_dom_sf"/>
</dbReference>
<dbReference type="PANTHER" id="PTHR38435">
    <property type="match status" value="1"/>
</dbReference>
<accession>A0A0R2IQE3</accession>
<sequence length="365" mass="41601">MKTVTKRSGAMLGFSIYLDKDIGNEARNYIRLMKKNGFSEVFSSVHIPEEDATQYIKRLRSLGTVCLEENLKLTVDIDEQALRTLGVTISSARDLVSEGISALRLDDGFTNEQIAELSHQLSLALNASTISATDVQQLIKFGADFKHMEAWHNYYPRPETGLDETWFLEKNTWLKQHNFKVVAFVPGDKKLRGPIFQGLPSLEKHRNEHPLVAANELMKCFAVDKAFIGDPRLSNSVIAQFKSFYFENSAKLHIETKFPQLFERVWHNRPEVARDVVRLVESRKQNQHLSVVPDEGKPRKRGTITIDNLSYGRYRGEIQICKVDLGKDKKVNVIGHVLQKDIALLSLIGENTEIEFISDEEKKDD</sequence>
<protein>
    <recommendedName>
        <fullName evidence="5">Outer surface protein</fullName>
    </recommendedName>
</protein>
<dbReference type="SUPFAM" id="SSF50891">
    <property type="entry name" value="Cyclophilin-like"/>
    <property type="match status" value="1"/>
</dbReference>
<dbReference type="Pfam" id="PF05913">
    <property type="entry name" value="MupG_C"/>
    <property type="match status" value="1"/>
</dbReference>
<dbReference type="InterPro" id="IPR043894">
    <property type="entry name" value="MupG_C"/>
</dbReference>
<dbReference type="PANTHER" id="PTHR38435:SF2">
    <property type="entry name" value="DUF871 DOMAIN-CONTAINING PROTEIN"/>
    <property type="match status" value="1"/>
</dbReference>